<protein>
    <submittedName>
        <fullName evidence="3">Uncharacterized protein</fullName>
    </submittedName>
</protein>
<name>A0AAE0I753_9PEZI</name>
<keyword evidence="1" id="KW-0175">Coiled coil</keyword>
<evidence type="ECO:0000313" key="3">
    <source>
        <dbReference type="EMBL" id="KAK3319590.1"/>
    </source>
</evidence>
<gene>
    <name evidence="3" type="ORF">B0T19DRAFT_404159</name>
</gene>
<feature type="region of interest" description="Disordered" evidence="2">
    <location>
        <begin position="200"/>
        <end position="227"/>
    </location>
</feature>
<organism evidence="3 4">
    <name type="scientific">Cercophora scortea</name>
    <dbReference type="NCBI Taxonomy" id="314031"/>
    <lineage>
        <taxon>Eukaryota</taxon>
        <taxon>Fungi</taxon>
        <taxon>Dikarya</taxon>
        <taxon>Ascomycota</taxon>
        <taxon>Pezizomycotina</taxon>
        <taxon>Sordariomycetes</taxon>
        <taxon>Sordariomycetidae</taxon>
        <taxon>Sordariales</taxon>
        <taxon>Lasiosphaeriaceae</taxon>
        <taxon>Cercophora</taxon>
    </lineage>
</organism>
<proteinExistence type="predicted"/>
<keyword evidence="4" id="KW-1185">Reference proteome</keyword>
<evidence type="ECO:0000256" key="2">
    <source>
        <dbReference type="SAM" id="MobiDB-lite"/>
    </source>
</evidence>
<reference evidence="3" key="1">
    <citation type="journal article" date="2023" name="Mol. Phylogenet. Evol.">
        <title>Genome-scale phylogeny and comparative genomics of the fungal order Sordariales.</title>
        <authorList>
            <person name="Hensen N."/>
            <person name="Bonometti L."/>
            <person name="Westerberg I."/>
            <person name="Brannstrom I.O."/>
            <person name="Guillou S."/>
            <person name="Cros-Aarteil S."/>
            <person name="Calhoun S."/>
            <person name="Haridas S."/>
            <person name="Kuo A."/>
            <person name="Mondo S."/>
            <person name="Pangilinan J."/>
            <person name="Riley R."/>
            <person name="LaButti K."/>
            <person name="Andreopoulos B."/>
            <person name="Lipzen A."/>
            <person name="Chen C."/>
            <person name="Yan M."/>
            <person name="Daum C."/>
            <person name="Ng V."/>
            <person name="Clum A."/>
            <person name="Steindorff A."/>
            <person name="Ohm R.A."/>
            <person name="Martin F."/>
            <person name="Silar P."/>
            <person name="Natvig D.O."/>
            <person name="Lalanne C."/>
            <person name="Gautier V."/>
            <person name="Ament-Velasquez S.L."/>
            <person name="Kruys A."/>
            <person name="Hutchinson M.I."/>
            <person name="Powell A.J."/>
            <person name="Barry K."/>
            <person name="Miller A.N."/>
            <person name="Grigoriev I.V."/>
            <person name="Debuchy R."/>
            <person name="Gladieux P."/>
            <person name="Hiltunen Thoren M."/>
            <person name="Johannesson H."/>
        </authorList>
    </citation>
    <scope>NUCLEOTIDE SEQUENCE</scope>
    <source>
        <strain evidence="3">SMH4131-1</strain>
    </source>
</reference>
<accession>A0AAE0I753</accession>
<evidence type="ECO:0000313" key="4">
    <source>
        <dbReference type="Proteomes" id="UP001286456"/>
    </source>
</evidence>
<feature type="region of interest" description="Disordered" evidence="2">
    <location>
        <begin position="45"/>
        <end position="83"/>
    </location>
</feature>
<feature type="coiled-coil region" evidence="1">
    <location>
        <begin position="110"/>
        <end position="179"/>
    </location>
</feature>
<evidence type="ECO:0000256" key="1">
    <source>
        <dbReference type="SAM" id="Coils"/>
    </source>
</evidence>
<comment type="caution">
    <text evidence="3">The sequence shown here is derived from an EMBL/GenBank/DDBJ whole genome shotgun (WGS) entry which is preliminary data.</text>
</comment>
<dbReference type="EMBL" id="JAUEPO010000006">
    <property type="protein sequence ID" value="KAK3319590.1"/>
    <property type="molecule type" value="Genomic_DNA"/>
</dbReference>
<dbReference type="AlphaFoldDB" id="A0AAE0I753"/>
<dbReference type="Proteomes" id="UP001286456">
    <property type="component" value="Unassembled WGS sequence"/>
</dbReference>
<sequence length="315" mass="34948">MVEPYGVYGDPLFAYHHNGAGGIRQLDEKDGEQGIGLGDRRFSNTHQQHHQVQLQHPHQHQHHQPQSSQYPTLPPPQPTDRDDLENVFGLTFLESDHNTAQMGIMQWNELVATRQLAQALQTQLRQAARDRDQARLQASTLRNEVYAARQVEKRLRIERDEARSQVAFLKRERAEGRRTEFRLRRERNEARMALVLTNNRGDAASTGHGSRASAAGEREPLSAVPPLGGEEEFEMQMDGSWEGDLEASGQLVGLSAGVEAGAEEAENLVASAAMLEPLTDLDPGSVEALSMDGFSPVSLTHSHASGQRSTRCLEL</sequence>
<reference evidence="3" key="2">
    <citation type="submission" date="2023-06" db="EMBL/GenBank/DDBJ databases">
        <authorList>
            <consortium name="Lawrence Berkeley National Laboratory"/>
            <person name="Haridas S."/>
            <person name="Hensen N."/>
            <person name="Bonometti L."/>
            <person name="Westerberg I."/>
            <person name="Brannstrom I.O."/>
            <person name="Guillou S."/>
            <person name="Cros-Aarteil S."/>
            <person name="Calhoun S."/>
            <person name="Kuo A."/>
            <person name="Mondo S."/>
            <person name="Pangilinan J."/>
            <person name="Riley R."/>
            <person name="Labutti K."/>
            <person name="Andreopoulos B."/>
            <person name="Lipzen A."/>
            <person name="Chen C."/>
            <person name="Yanf M."/>
            <person name="Daum C."/>
            <person name="Ng V."/>
            <person name="Clum A."/>
            <person name="Steindorff A."/>
            <person name="Ohm R."/>
            <person name="Martin F."/>
            <person name="Silar P."/>
            <person name="Natvig D."/>
            <person name="Lalanne C."/>
            <person name="Gautier V."/>
            <person name="Ament-Velasquez S.L."/>
            <person name="Kruys A."/>
            <person name="Hutchinson M.I."/>
            <person name="Powell A.J."/>
            <person name="Barry K."/>
            <person name="Miller A.N."/>
            <person name="Grigoriev I.V."/>
            <person name="Debuchy R."/>
            <person name="Gladieux P."/>
            <person name="Thoren M.H."/>
            <person name="Johannesson H."/>
        </authorList>
    </citation>
    <scope>NUCLEOTIDE SEQUENCE</scope>
    <source>
        <strain evidence="3">SMH4131-1</strain>
    </source>
</reference>